<feature type="non-terminal residue" evidence="4">
    <location>
        <position position="1"/>
    </location>
</feature>
<keyword evidence="1" id="KW-0547">Nucleotide-binding</keyword>
<reference evidence="4 5" key="2">
    <citation type="journal article" date="2008" name="Nature">
        <title>The Phaeodactylum genome reveals the evolutionary history of diatom genomes.</title>
        <authorList>
            <person name="Bowler C."/>
            <person name="Allen A.E."/>
            <person name="Badger J.H."/>
            <person name="Grimwood J."/>
            <person name="Jabbari K."/>
            <person name="Kuo A."/>
            <person name="Maheswari U."/>
            <person name="Martens C."/>
            <person name="Maumus F."/>
            <person name="Otillar R.P."/>
            <person name="Rayko E."/>
            <person name="Salamov A."/>
            <person name="Vandepoele K."/>
            <person name="Beszteri B."/>
            <person name="Gruber A."/>
            <person name="Heijde M."/>
            <person name="Katinka M."/>
            <person name="Mock T."/>
            <person name="Valentin K."/>
            <person name="Verret F."/>
            <person name="Berges J.A."/>
            <person name="Brownlee C."/>
            <person name="Cadoret J.P."/>
            <person name="Chiovitti A."/>
            <person name="Choi C.J."/>
            <person name="Coesel S."/>
            <person name="De Martino A."/>
            <person name="Detter J.C."/>
            <person name="Durkin C."/>
            <person name="Falciatore A."/>
            <person name="Fournet J."/>
            <person name="Haruta M."/>
            <person name="Huysman M.J."/>
            <person name="Jenkins B.D."/>
            <person name="Jiroutova K."/>
            <person name="Jorgensen R.E."/>
            <person name="Joubert Y."/>
            <person name="Kaplan A."/>
            <person name="Kroger N."/>
            <person name="Kroth P.G."/>
            <person name="La Roche J."/>
            <person name="Lindquist E."/>
            <person name="Lommer M."/>
            <person name="Martin-Jezequel V."/>
            <person name="Lopez P.J."/>
            <person name="Lucas S."/>
            <person name="Mangogna M."/>
            <person name="McGinnis K."/>
            <person name="Medlin L.K."/>
            <person name="Montsant A."/>
            <person name="Oudot-Le Secq M.P."/>
            <person name="Napoli C."/>
            <person name="Obornik M."/>
            <person name="Parker M.S."/>
            <person name="Petit J.L."/>
            <person name="Porcel B.M."/>
            <person name="Poulsen N."/>
            <person name="Robison M."/>
            <person name="Rychlewski L."/>
            <person name="Rynearson T.A."/>
            <person name="Schmutz J."/>
            <person name="Shapiro H."/>
            <person name="Siaut M."/>
            <person name="Stanley M."/>
            <person name="Sussman M.R."/>
            <person name="Taylor A.R."/>
            <person name="Vardi A."/>
            <person name="von Dassow P."/>
            <person name="Vyverman W."/>
            <person name="Willis A."/>
            <person name="Wyrwicz L.S."/>
            <person name="Rokhsar D.S."/>
            <person name="Weissenbach J."/>
            <person name="Armbrust E.V."/>
            <person name="Green B.R."/>
            <person name="Van de Peer Y."/>
            <person name="Grigoriev I.V."/>
        </authorList>
    </citation>
    <scope>NUCLEOTIDE SEQUENCE [LARGE SCALE GENOMIC DNA]</scope>
    <source>
        <strain evidence="4 5">CCMP1335</strain>
    </source>
</reference>
<dbReference type="GO" id="GO:0016405">
    <property type="term" value="F:CoA-ligase activity"/>
    <property type="evidence" value="ECO:0000318"/>
    <property type="project" value="GO_Central"/>
</dbReference>
<dbReference type="Pfam" id="PF23562">
    <property type="entry name" value="AMP-binding_C_3"/>
    <property type="match status" value="1"/>
</dbReference>
<gene>
    <name evidence="4" type="ORF">THAPSDRAFT_262242</name>
</gene>
<accession>B8BZX2</accession>
<dbReference type="InterPro" id="IPR042099">
    <property type="entry name" value="ANL_N_sf"/>
</dbReference>
<evidence type="ECO:0000313" key="4">
    <source>
        <dbReference type="EMBL" id="EED93420.1"/>
    </source>
</evidence>
<dbReference type="GeneID" id="7443709"/>
<evidence type="ECO:0000259" key="3">
    <source>
        <dbReference type="Pfam" id="PF00501"/>
    </source>
</evidence>
<dbReference type="STRING" id="35128.B8BZX2"/>
<keyword evidence="2" id="KW-0067">ATP-binding</keyword>
<dbReference type="OMA" id="EGEICCY"/>
<proteinExistence type="predicted"/>
<keyword evidence="5" id="KW-1185">Reference proteome</keyword>
<evidence type="ECO:0000256" key="1">
    <source>
        <dbReference type="ARBA" id="ARBA00022741"/>
    </source>
</evidence>
<dbReference type="HOGENOM" id="CLU_000022_45_5_1"/>
<name>B8BZX2_THAPS</name>
<dbReference type="InParanoid" id="B8BZX2"/>
<dbReference type="RefSeq" id="XP_002289883.1">
    <property type="nucleotide sequence ID" value="XM_002289847.1"/>
</dbReference>
<dbReference type="SUPFAM" id="SSF56801">
    <property type="entry name" value="Acetyl-CoA synthetase-like"/>
    <property type="match status" value="1"/>
</dbReference>
<dbReference type="InterPro" id="IPR020845">
    <property type="entry name" value="AMP-binding_CS"/>
</dbReference>
<dbReference type="EMBL" id="CM000641">
    <property type="protein sequence ID" value="EED93420.1"/>
    <property type="molecule type" value="Genomic_DNA"/>
</dbReference>
<dbReference type="PANTHER" id="PTHR43272:SF33">
    <property type="entry name" value="AMP-BINDING DOMAIN-CONTAINING PROTEIN-RELATED"/>
    <property type="match status" value="1"/>
</dbReference>
<protein>
    <recommendedName>
        <fullName evidence="3">AMP-dependent synthetase/ligase domain-containing protein</fullName>
    </recommendedName>
</protein>
<feature type="non-terminal residue" evidence="4">
    <location>
        <position position="577"/>
    </location>
</feature>
<dbReference type="AlphaFoldDB" id="B8BZX2"/>
<dbReference type="KEGG" id="tps:THAPSDRAFT_262242"/>
<dbReference type="GO" id="GO:0005524">
    <property type="term" value="F:ATP binding"/>
    <property type="evidence" value="ECO:0007669"/>
    <property type="project" value="UniProtKB-KW"/>
</dbReference>
<dbReference type="Proteomes" id="UP000001449">
    <property type="component" value="Chromosome 4"/>
</dbReference>
<reference evidence="4 5" key="1">
    <citation type="journal article" date="2004" name="Science">
        <title>The genome of the diatom Thalassiosira pseudonana: ecology, evolution, and metabolism.</title>
        <authorList>
            <person name="Armbrust E.V."/>
            <person name="Berges J.A."/>
            <person name="Bowler C."/>
            <person name="Green B.R."/>
            <person name="Martinez D."/>
            <person name="Putnam N.H."/>
            <person name="Zhou S."/>
            <person name="Allen A.E."/>
            <person name="Apt K.E."/>
            <person name="Bechner M."/>
            <person name="Brzezinski M.A."/>
            <person name="Chaal B.K."/>
            <person name="Chiovitti A."/>
            <person name="Davis A.K."/>
            <person name="Demarest M.S."/>
            <person name="Detter J.C."/>
            <person name="Glavina T."/>
            <person name="Goodstein D."/>
            <person name="Hadi M.Z."/>
            <person name="Hellsten U."/>
            <person name="Hildebrand M."/>
            <person name="Jenkins B.D."/>
            <person name="Jurka J."/>
            <person name="Kapitonov V.V."/>
            <person name="Kroger N."/>
            <person name="Lau W.W."/>
            <person name="Lane T.W."/>
            <person name="Larimer F.W."/>
            <person name="Lippmeier J.C."/>
            <person name="Lucas S."/>
            <person name="Medina M."/>
            <person name="Montsant A."/>
            <person name="Obornik M."/>
            <person name="Parker M.S."/>
            <person name="Palenik B."/>
            <person name="Pazour G.J."/>
            <person name="Richardson P.M."/>
            <person name="Rynearson T.A."/>
            <person name="Saito M.A."/>
            <person name="Schwartz D.C."/>
            <person name="Thamatrakoln K."/>
            <person name="Valentin K."/>
            <person name="Vardi A."/>
            <person name="Wilkerson F.P."/>
            <person name="Rokhsar D.S."/>
        </authorList>
    </citation>
    <scope>NUCLEOTIDE SEQUENCE [LARGE SCALE GENOMIC DNA]</scope>
    <source>
        <strain evidence="4 5">CCMP1335</strain>
    </source>
</reference>
<evidence type="ECO:0000313" key="5">
    <source>
        <dbReference type="Proteomes" id="UP000001449"/>
    </source>
</evidence>
<dbReference type="Pfam" id="PF00501">
    <property type="entry name" value="AMP-binding"/>
    <property type="match status" value="1"/>
</dbReference>
<sequence length="577" mass="63173">GEKGAFEWMTYGEYGEMVDACRTVLKDLGIKEHSKIGIISNNRWEWAALASAAYSLNAAIVPMYESQLPKDWTYILNDSECSALFCSTEEIFVKVVKEVLPNTPLVSNTLCFNTPVGEPHSLLTAIEHAKGKETGVIAPTPEDLAGLIYTSGTTGKPKGVELTHDNFVSNVYAVRTMAEDPTDFIRSSDRSLAFLPWAHSYGQTCELWCAVSHGGSMGICRGVPQILEDLALVQPTVLFAVPTLYKKVYDGVQNLIGTSSPTKQKLMRAALDMGRKYKETGGNLGFVDGIKHKVLDSVVTSKIRGRFGGNLRHGFVAGAACPKEIIDFMDDIGIPICEGYGLTETSPIIAISAPYPGSRKLGSVGKSVGGVNVVIEDPDTHQPLGPGKEGEICCYGRNVMKGYYRNPEATAEVISVAPDGKSRLFHTGDLGTMDQDGFVSVTGRLKEQYKLENGKYVVPTPIEESISMSRFISQVVVCGANRPHNVALLVPDWIAIRAALKIGDDVSEDDLVNDKEVRGLIDEEIMLNTYKLKKYEVPKAWSFVAPFTAANNMLTPKMSIRRKIVIKHYEDIVSHMY</sequence>
<organism evidence="4 5">
    <name type="scientific">Thalassiosira pseudonana</name>
    <name type="common">Marine diatom</name>
    <name type="synonym">Cyclotella nana</name>
    <dbReference type="NCBI Taxonomy" id="35128"/>
    <lineage>
        <taxon>Eukaryota</taxon>
        <taxon>Sar</taxon>
        <taxon>Stramenopiles</taxon>
        <taxon>Ochrophyta</taxon>
        <taxon>Bacillariophyta</taxon>
        <taxon>Coscinodiscophyceae</taxon>
        <taxon>Thalassiosirophycidae</taxon>
        <taxon>Thalassiosirales</taxon>
        <taxon>Thalassiosiraceae</taxon>
        <taxon>Thalassiosira</taxon>
    </lineage>
</organism>
<evidence type="ECO:0000256" key="2">
    <source>
        <dbReference type="ARBA" id="ARBA00022840"/>
    </source>
</evidence>
<dbReference type="InterPro" id="IPR000873">
    <property type="entry name" value="AMP-dep_synth/lig_dom"/>
</dbReference>
<dbReference type="PaxDb" id="35128-Thaps262242"/>
<dbReference type="PROSITE" id="PS00455">
    <property type="entry name" value="AMP_BINDING"/>
    <property type="match status" value="1"/>
</dbReference>
<dbReference type="PANTHER" id="PTHR43272">
    <property type="entry name" value="LONG-CHAIN-FATTY-ACID--COA LIGASE"/>
    <property type="match status" value="1"/>
</dbReference>
<dbReference type="Gene3D" id="3.40.50.12780">
    <property type="entry name" value="N-terminal domain of ligase-like"/>
    <property type="match status" value="1"/>
</dbReference>
<feature type="domain" description="AMP-dependent synthetase/ligase" evidence="3">
    <location>
        <begin position="6"/>
        <end position="404"/>
    </location>
</feature>
<dbReference type="eggNOG" id="KOG1256">
    <property type="taxonomic scope" value="Eukaryota"/>
</dbReference>